<name>A0AAE3KR85_9CYAN</name>
<dbReference type="RefSeq" id="WP_254014153.1">
    <property type="nucleotide sequence ID" value="NZ_JAMZMM010000327.1"/>
</dbReference>
<dbReference type="Proteomes" id="UP001204953">
    <property type="component" value="Unassembled WGS sequence"/>
</dbReference>
<proteinExistence type="predicted"/>
<keyword evidence="2" id="KW-1185">Reference proteome</keyword>
<accession>A0AAE3KR85</accession>
<comment type="caution">
    <text evidence="1">The sequence shown here is derived from an EMBL/GenBank/DDBJ whole genome shotgun (WGS) entry which is preliminary data.</text>
</comment>
<gene>
    <name evidence="1" type="ORF">NJ959_23585</name>
</gene>
<reference evidence="1" key="1">
    <citation type="submission" date="2022-06" db="EMBL/GenBank/DDBJ databases">
        <title>New cyanobacteria of genus Symplocastrum in benthos of Lake Baikal.</title>
        <authorList>
            <person name="Sorokovikova E."/>
            <person name="Tikhonova I."/>
            <person name="Krasnopeev A."/>
            <person name="Evseev P."/>
            <person name="Gladkikh A."/>
            <person name="Belykh O."/>
        </authorList>
    </citation>
    <scope>NUCLEOTIDE SEQUENCE</scope>
    <source>
        <strain evidence="1">BBK-W-15</strain>
    </source>
</reference>
<protein>
    <submittedName>
        <fullName evidence="1">Helix-turn-helix domain-containing protein</fullName>
    </submittedName>
</protein>
<organism evidence="1 2">
    <name type="scientific">Limnofasciculus baicalensis BBK-W-15</name>
    <dbReference type="NCBI Taxonomy" id="2699891"/>
    <lineage>
        <taxon>Bacteria</taxon>
        <taxon>Bacillati</taxon>
        <taxon>Cyanobacteriota</taxon>
        <taxon>Cyanophyceae</taxon>
        <taxon>Coleofasciculales</taxon>
        <taxon>Coleofasciculaceae</taxon>
        <taxon>Limnofasciculus</taxon>
        <taxon>Limnofasciculus baicalensis</taxon>
    </lineage>
</organism>
<evidence type="ECO:0000313" key="2">
    <source>
        <dbReference type="Proteomes" id="UP001204953"/>
    </source>
</evidence>
<dbReference type="EMBL" id="JAMZMM010000327">
    <property type="protein sequence ID" value="MCP2731413.1"/>
    <property type="molecule type" value="Genomic_DNA"/>
</dbReference>
<dbReference type="AlphaFoldDB" id="A0AAE3KR85"/>
<evidence type="ECO:0000313" key="1">
    <source>
        <dbReference type="EMBL" id="MCP2731413.1"/>
    </source>
</evidence>
<sequence>MNTHTETHQLETPTKIQKQLETARQHFQEQTFTDEQLARAIGEDRRTAVRRIKVWKKSNSIYEAGKDLYTFEPQKAIGTPLERAKQCFQQAPFTSQELAKELNVNLRTAQRYIKYWLEEAESIDLYRVPKTRELVAFNPNLKPSVTQEQGIDKTQRDLSVGCVMRS</sequence>